<evidence type="ECO:0000256" key="1">
    <source>
        <dbReference type="SAM" id="SignalP"/>
    </source>
</evidence>
<feature type="chain" id="PRO_5047070955" evidence="1">
    <location>
        <begin position="33"/>
        <end position="496"/>
    </location>
</feature>
<dbReference type="SMART" id="SM00458">
    <property type="entry name" value="RICIN"/>
    <property type="match status" value="1"/>
</dbReference>
<dbReference type="InterPro" id="IPR000772">
    <property type="entry name" value="Ricin_B_lectin"/>
</dbReference>
<dbReference type="RefSeq" id="WP_079101630.1">
    <property type="nucleotide sequence ID" value="NZ_JBIRWE010000001.1"/>
</dbReference>
<dbReference type="EMBL" id="JBIRWE010000001">
    <property type="protein sequence ID" value="MFI1962751.1"/>
    <property type="molecule type" value="Genomic_DNA"/>
</dbReference>
<feature type="signal peptide" evidence="1">
    <location>
        <begin position="1"/>
        <end position="32"/>
    </location>
</feature>
<dbReference type="SUPFAM" id="SSF50370">
    <property type="entry name" value="Ricin B-like lectins"/>
    <property type="match status" value="1"/>
</dbReference>
<proteinExistence type="predicted"/>
<name>A0ABW7UMD6_9ACTN</name>
<comment type="caution">
    <text evidence="3">The sequence shown here is derived from an EMBL/GenBank/DDBJ whole genome shotgun (WGS) entry which is preliminary data.</text>
</comment>
<gene>
    <name evidence="3" type="ORF">ACH429_01165</name>
</gene>
<accession>A0ABW7UMD6</accession>
<dbReference type="PROSITE" id="PS50231">
    <property type="entry name" value="RICIN_B_LECTIN"/>
    <property type="match status" value="1"/>
</dbReference>
<reference evidence="3 4" key="1">
    <citation type="submission" date="2024-10" db="EMBL/GenBank/DDBJ databases">
        <title>The Natural Products Discovery Center: Release of the First 8490 Sequenced Strains for Exploring Actinobacteria Biosynthetic Diversity.</title>
        <authorList>
            <person name="Kalkreuter E."/>
            <person name="Kautsar S.A."/>
            <person name="Yang D."/>
            <person name="Bader C.D."/>
            <person name="Teijaro C.N."/>
            <person name="Fluegel L."/>
            <person name="Davis C.M."/>
            <person name="Simpson J.R."/>
            <person name="Lauterbach L."/>
            <person name="Steele A.D."/>
            <person name="Gui C."/>
            <person name="Meng S."/>
            <person name="Li G."/>
            <person name="Viehrig K."/>
            <person name="Ye F."/>
            <person name="Su P."/>
            <person name="Kiefer A.F."/>
            <person name="Nichols A."/>
            <person name="Cepeda A.J."/>
            <person name="Yan W."/>
            <person name="Fan B."/>
            <person name="Jiang Y."/>
            <person name="Adhikari A."/>
            <person name="Zheng C.-J."/>
            <person name="Schuster L."/>
            <person name="Cowan T.M."/>
            <person name="Smanski M.J."/>
            <person name="Chevrette M.G."/>
            <person name="De Carvalho L.P.S."/>
            <person name="Shen B."/>
        </authorList>
    </citation>
    <scope>NUCLEOTIDE SEQUENCE [LARGE SCALE GENOMIC DNA]</scope>
    <source>
        <strain evidence="3 4">NPDC020327</strain>
    </source>
</reference>
<evidence type="ECO:0000313" key="4">
    <source>
        <dbReference type="Proteomes" id="UP001611548"/>
    </source>
</evidence>
<keyword evidence="1" id="KW-0732">Signal</keyword>
<keyword evidence="4" id="KW-1185">Reference proteome</keyword>
<feature type="domain" description="Ricin B lectin" evidence="2">
    <location>
        <begin position="358"/>
        <end position="493"/>
    </location>
</feature>
<evidence type="ECO:0000313" key="3">
    <source>
        <dbReference type="EMBL" id="MFI1962751.1"/>
    </source>
</evidence>
<dbReference type="InterPro" id="IPR035992">
    <property type="entry name" value="Ricin_B-like_lectins"/>
</dbReference>
<organism evidence="3 4">
    <name type="scientific">Streptomyces pathocidini</name>
    <dbReference type="NCBI Taxonomy" id="1650571"/>
    <lineage>
        <taxon>Bacteria</taxon>
        <taxon>Bacillati</taxon>
        <taxon>Actinomycetota</taxon>
        <taxon>Actinomycetes</taxon>
        <taxon>Kitasatosporales</taxon>
        <taxon>Streptomycetaceae</taxon>
        <taxon>Streptomyces</taxon>
    </lineage>
</organism>
<sequence length="496" mass="54193">MTTFAKRRVSAGIAVSLSAVLGTAMLDTSAFAADDPVGKGASTQGICDDYRKITEDQYRDSNGAADPWDDAGDGETVGAIIGEAAYGCDGTIGGFIRMGFEALFKEINKWFHPHHARFQLNSGEMKAQLDRYPRIKNTIDGQMGQNFLSPFLSNPNGADSAYLRSVFDAMINAKKKIITDDARSTLRKMGDSHLEEHVGALDMRALAAYVYDETDDGESAAEVDRLLEAMRAFLNDELKQVHVTRARPGDSGDDDKKGDLVGEVKVGHQVLWFRGNDEQVHLPDGEELPLDQRVAYVTDSTVKMYSDVWDADAGLNQDDHVLKVNQSIPTTPGKDYSLGGTVGDEQLVTVSTVTAPTAGSFYLSAKHSNKFMDQRQQSTVPVTQYQSNQSIAQKFRLVPGGASYPGGYKIVSESSNQCLAPKITDSKIGQTSCTVPQDPSVIWRFQPMGDGQYRIVNWYTGKAIDVPGSSQANSVDLIEYTPTHSDNQRFRLSKIG</sequence>
<dbReference type="Pfam" id="PF14200">
    <property type="entry name" value="RicinB_lectin_2"/>
    <property type="match status" value="2"/>
</dbReference>
<protein>
    <submittedName>
        <fullName evidence="3">RICIN domain-containing protein</fullName>
    </submittedName>
</protein>
<dbReference type="Proteomes" id="UP001611548">
    <property type="component" value="Unassembled WGS sequence"/>
</dbReference>
<dbReference type="Gene3D" id="2.80.10.50">
    <property type="match status" value="1"/>
</dbReference>
<dbReference type="CDD" id="cd00161">
    <property type="entry name" value="beta-trefoil_Ricin-like"/>
    <property type="match status" value="1"/>
</dbReference>
<evidence type="ECO:0000259" key="2">
    <source>
        <dbReference type="SMART" id="SM00458"/>
    </source>
</evidence>